<dbReference type="CDD" id="cd02440">
    <property type="entry name" value="AdoMet_MTases"/>
    <property type="match status" value="1"/>
</dbReference>
<evidence type="ECO:0000256" key="1">
    <source>
        <dbReference type="ARBA" id="ARBA00022679"/>
    </source>
</evidence>
<feature type="domain" description="Methyltransferase" evidence="2">
    <location>
        <begin position="57"/>
        <end position="149"/>
    </location>
</feature>
<keyword evidence="4" id="KW-1185">Reference proteome</keyword>
<dbReference type="Gene3D" id="3.40.50.150">
    <property type="entry name" value="Vaccinia Virus protein VP39"/>
    <property type="match status" value="1"/>
</dbReference>
<dbReference type="EC" id="2.1.1.222" evidence="3"/>
<name>A0ABW5XGZ7_9MICO</name>
<dbReference type="GO" id="GO:0102208">
    <property type="term" value="F:2-polyprenyl-6-hydroxyphenol methylase activity"/>
    <property type="evidence" value="ECO:0007669"/>
    <property type="project" value="UniProtKB-EC"/>
</dbReference>
<dbReference type="PANTHER" id="PTHR43861:SF3">
    <property type="entry name" value="PUTATIVE (AFU_ORTHOLOGUE AFUA_2G14390)-RELATED"/>
    <property type="match status" value="1"/>
</dbReference>
<reference evidence="4" key="1">
    <citation type="journal article" date="2019" name="Int. J. Syst. Evol. Microbiol.">
        <title>The Global Catalogue of Microorganisms (GCM) 10K type strain sequencing project: providing services to taxonomists for standard genome sequencing and annotation.</title>
        <authorList>
            <consortium name="The Broad Institute Genomics Platform"/>
            <consortium name="The Broad Institute Genome Sequencing Center for Infectious Disease"/>
            <person name="Wu L."/>
            <person name="Ma J."/>
        </authorList>
    </citation>
    <scope>NUCLEOTIDE SEQUENCE [LARGE SCALE GENOMIC DNA]</scope>
    <source>
        <strain evidence="4">KCTC 33576</strain>
    </source>
</reference>
<gene>
    <name evidence="3" type="ORF">ACFSYH_08760</name>
</gene>
<dbReference type="EC" id="2.1.1.64" evidence="3"/>
<evidence type="ECO:0000313" key="3">
    <source>
        <dbReference type="EMBL" id="MFD2840659.1"/>
    </source>
</evidence>
<organism evidence="3 4">
    <name type="scientific">Populibacterium corticicola</name>
    <dbReference type="NCBI Taxonomy" id="1812826"/>
    <lineage>
        <taxon>Bacteria</taxon>
        <taxon>Bacillati</taxon>
        <taxon>Actinomycetota</taxon>
        <taxon>Actinomycetes</taxon>
        <taxon>Micrococcales</taxon>
        <taxon>Jonesiaceae</taxon>
        <taxon>Populibacterium</taxon>
    </lineage>
</organism>
<dbReference type="SUPFAM" id="SSF53335">
    <property type="entry name" value="S-adenosyl-L-methionine-dependent methyltransferases"/>
    <property type="match status" value="1"/>
</dbReference>
<dbReference type="InterPro" id="IPR041698">
    <property type="entry name" value="Methyltransf_25"/>
</dbReference>
<proteinExistence type="predicted"/>
<dbReference type="InterPro" id="IPR029063">
    <property type="entry name" value="SAM-dependent_MTases_sf"/>
</dbReference>
<evidence type="ECO:0000259" key="2">
    <source>
        <dbReference type="Pfam" id="PF13649"/>
    </source>
</evidence>
<keyword evidence="3" id="KW-0489">Methyltransferase</keyword>
<dbReference type="Pfam" id="PF13649">
    <property type="entry name" value="Methyltransf_25"/>
    <property type="match status" value="1"/>
</dbReference>
<sequence length="222" mass="24079">MHNHTHTTEQANSTEWPEIAPIDFWEDRYGGPDQVWSGKVNKVLSDIASTLTPGTALDLGCGEGGDVIWLAQNGWQATGIDISTNAVTRATAAAEAAGVSGKATFLAADLATVPPGQFDLVTASFFHSPVELPRVEILREATTRVAPGGHLLITSHADFPPYSQASDQRDHRFLSPEEELTQLNLDPNSWERVISEKRSRMTTALTGEPAPIDDVVVLVKRR</sequence>
<dbReference type="PANTHER" id="PTHR43861">
    <property type="entry name" value="TRANS-ACONITATE 2-METHYLTRANSFERASE-RELATED"/>
    <property type="match status" value="1"/>
</dbReference>
<evidence type="ECO:0000313" key="4">
    <source>
        <dbReference type="Proteomes" id="UP001597391"/>
    </source>
</evidence>
<dbReference type="GO" id="GO:0061542">
    <property type="term" value="F:3-demethylubiquinol 3-O-methyltransferase activity"/>
    <property type="evidence" value="ECO:0007669"/>
    <property type="project" value="UniProtKB-EC"/>
</dbReference>
<keyword evidence="1 3" id="KW-0808">Transferase</keyword>
<comment type="caution">
    <text evidence="3">The sequence shown here is derived from an EMBL/GenBank/DDBJ whole genome shotgun (WGS) entry which is preliminary data.</text>
</comment>
<accession>A0ABW5XGZ7</accession>
<dbReference type="EMBL" id="JBHUOP010000003">
    <property type="protein sequence ID" value="MFD2840659.1"/>
    <property type="molecule type" value="Genomic_DNA"/>
</dbReference>
<dbReference type="GO" id="GO:0032259">
    <property type="term" value="P:methylation"/>
    <property type="evidence" value="ECO:0007669"/>
    <property type="project" value="UniProtKB-KW"/>
</dbReference>
<dbReference type="Proteomes" id="UP001597391">
    <property type="component" value="Unassembled WGS sequence"/>
</dbReference>
<protein>
    <submittedName>
        <fullName evidence="3">Class I SAM-dependent methyltransferase</fullName>
        <ecNumber evidence="3">2.1.1.222</ecNumber>
        <ecNumber evidence="3">2.1.1.64</ecNumber>
    </submittedName>
</protein>
<dbReference type="RefSeq" id="WP_377466533.1">
    <property type="nucleotide sequence ID" value="NZ_JBHUOP010000003.1"/>
</dbReference>